<evidence type="ECO:0000313" key="2">
    <source>
        <dbReference type="EMBL" id="MYM66354.1"/>
    </source>
</evidence>
<keyword evidence="1" id="KW-0812">Transmembrane</keyword>
<comment type="caution">
    <text evidence="2">The sequence shown here is derived from an EMBL/GenBank/DDBJ whole genome shotgun (WGS) entry which is preliminary data.</text>
</comment>
<dbReference type="AlphaFoldDB" id="A0A7X4KAL3"/>
<accession>A0A7X4KAL3</accession>
<sequence length="131" mass="14620">MAAIWHVDVFETWILFQRTSLMHTSTLRWLTLIFVVTLLFEVHSLILAGLSVALVFRVLFLALLFVLTINGQQWARILLAICYALGGIVALASLAAAMPLWAVVNLAIFGVFSLLASGYLFRSRVLRANTR</sequence>
<keyword evidence="3" id="KW-1185">Reference proteome</keyword>
<dbReference type="EMBL" id="WWCK01000002">
    <property type="protein sequence ID" value="MYM66354.1"/>
    <property type="molecule type" value="Genomic_DNA"/>
</dbReference>
<feature type="transmembrane region" description="Helical" evidence="1">
    <location>
        <begin position="74"/>
        <end position="94"/>
    </location>
</feature>
<reference evidence="2 3" key="1">
    <citation type="submission" date="2019-12" db="EMBL/GenBank/DDBJ databases">
        <title>Novel species isolated from a subtropical stream in China.</title>
        <authorList>
            <person name="Lu H."/>
        </authorList>
    </citation>
    <scope>NUCLEOTIDE SEQUENCE [LARGE SCALE GENOMIC DNA]</scope>
    <source>
        <strain evidence="2 3">FT55W</strain>
    </source>
</reference>
<dbReference type="RefSeq" id="WP_161012944.1">
    <property type="nucleotide sequence ID" value="NZ_WWCK01000002.1"/>
</dbReference>
<proteinExistence type="predicted"/>
<feature type="transmembrane region" description="Helical" evidence="1">
    <location>
        <begin position="21"/>
        <end position="40"/>
    </location>
</feature>
<keyword evidence="1" id="KW-0472">Membrane</keyword>
<protein>
    <submittedName>
        <fullName evidence="2">Uncharacterized protein</fullName>
    </submittedName>
</protein>
<organism evidence="2 3">
    <name type="scientific">Duganella rivi</name>
    <dbReference type="NCBI Taxonomy" id="2666083"/>
    <lineage>
        <taxon>Bacteria</taxon>
        <taxon>Pseudomonadati</taxon>
        <taxon>Pseudomonadota</taxon>
        <taxon>Betaproteobacteria</taxon>
        <taxon>Burkholderiales</taxon>
        <taxon>Oxalobacteraceae</taxon>
        <taxon>Telluria group</taxon>
        <taxon>Duganella</taxon>
    </lineage>
</organism>
<evidence type="ECO:0000313" key="3">
    <source>
        <dbReference type="Proteomes" id="UP000450012"/>
    </source>
</evidence>
<name>A0A7X4KAL3_9BURK</name>
<evidence type="ECO:0000256" key="1">
    <source>
        <dbReference type="SAM" id="Phobius"/>
    </source>
</evidence>
<feature type="transmembrane region" description="Helical" evidence="1">
    <location>
        <begin position="100"/>
        <end position="121"/>
    </location>
</feature>
<dbReference type="Proteomes" id="UP000450012">
    <property type="component" value="Unassembled WGS sequence"/>
</dbReference>
<gene>
    <name evidence="2" type="ORF">GTP45_05830</name>
</gene>
<feature type="transmembrane region" description="Helical" evidence="1">
    <location>
        <begin position="46"/>
        <end position="67"/>
    </location>
</feature>
<keyword evidence="1" id="KW-1133">Transmembrane helix</keyword>